<name>A0ABM8HSN7_9BACT</name>
<feature type="domain" description="GerMN" evidence="2">
    <location>
        <begin position="87"/>
        <end position="177"/>
    </location>
</feature>
<evidence type="ECO:0000313" key="4">
    <source>
        <dbReference type="Proteomes" id="UP001319827"/>
    </source>
</evidence>
<dbReference type="PROSITE" id="PS51257">
    <property type="entry name" value="PROKAR_LIPOPROTEIN"/>
    <property type="match status" value="1"/>
</dbReference>
<proteinExistence type="predicted"/>
<evidence type="ECO:0000256" key="1">
    <source>
        <dbReference type="SAM" id="SignalP"/>
    </source>
</evidence>
<reference evidence="3 4" key="1">
    <citation type="journal article" date="2016" name="C (Basel)">
        <title>Selective Growth of and Electricity Production by Marine Exoelectrogenic Bacteria in Self-Aggregated Hydrogel of Microbially Reduced Graphene Oxide.</title>
        <authorList>
            <person name="Yoshida N."/>
            <person name="Goto Y."/>
            <person name="Miyata Y."/>
        </authorList>
    </citation>
    <scope>NUCLEOTIDE SEQUENCE [LARGE SCALE GENOMIC DNA]</scope>
    <source>
        <strain evidence="3 4">NIT-T3</strain>
    </source>
</reference>
<accession>A0ABM8HSN7</accession>
<feature type="signal peptide" evidence="1">
    <location>
        <begin position="1"/>
        <end position="19"/>
    </location>
</feature>
<sequence length="292" mass="31403">MNKVFHIALAVILAGAVLAASGCRRGDQQPAREGRITATAVYETHFGEAPNPQEGACFALVGFLPAATQEGKVVPLPLFLFKQEEQMRQLVERLITVDEGAAARVGVASPFAENTTLLGLRQQEDTVIVDLTGQGDLAAEPQRARLILAALGHSLVQFPGVAKLIVTASGNPLPGSEAGYVPSPEDVAAPGNPVVLGVLASWEQQRPAPEEVSVYFDRPVTIQQIQLTDQAGNRIEGEYFQSIFNMAVVIHPPATQSVSEGMPVRVAWEVTDFKGRSSKGDQMFQLMRMEHP</sequence>
<dbReference type="RefSeq" id="WP_221252406.1">
    <property type="nucleotide sequence ID" value="NZ_AP024355.1"/>
</dbReference>
<dbReference type="EMBL" id="AP024355">
    <property type="protein sequence ID" value="BCR04972.1"/>
    <property type="molecule type" value="Genomic_DNA"/>
</dbReference>
<dbReference type="Pfam" id="PF10646">
    <property type="entry name" value="Germane"/>
    <property type="match status" value="1"/>
</dbReference>
<evidence type="ECO:0000313" key="3">
    <source>
        <dbReference type="EMBL" id="BCR04972.1"/>
    </source>
</evidence>
<dbReference type="Proteomes" id="UP001319827">
    <property type="component" value="Chromosome"/>
</dbReference>
<dbReference type="SMART" id="SM00909">
    <property type="entry name" value="Germane"/>
    <property type="match status" value="1"/>
</dbReference>
<gene>
    <name evidence="3" type="ORF">DESUT3_20410</name>
</gene>
<protein>
    <recommendedName>
        <fullName evidence="2">GerMN domain-containing protein</fullName>
    </recommendedName>
</protein>
<dbReference type="InterPro" id="IPR019606">
    <property type="entry name" value="GerMN"/>
</dbReference>
<evidence type="ECO:0000259" key="2">
    <source>
        <dbReference type="SMART" id="SM00909"/>
    </source>
</evidence>
<feature type="chain" id="PRO_5046375753" description="GerMN domain-containing protein" evidence="1">
    <location>
        <begin position="20"/>
        <end position="292"/>
    </location>
</feature>
<organism evidence="3 4">
    <name type="scientific">Desulfuromonas versatilis</name>
    <dbReference type="NCBI Taxonomy" id="2802975"/>
    <lineage>
        <taxon>Bacteria</taxon>
        <taxon>Pseudomonadati</taxon>
        <taxon>Thermodesulfobacteriota</taxon>
        <taxon>Desulfuromonadia</taxon>
        <taxon>Desulfuromonadales</taxon>
        <taxon>Desulfuromonadaceae</taxon>
        <taxon>Desulfuromonas</taxon>
    </lineage>
</organism>
<reference evidence="3 4" key="2">
    <citation type="journal article" date="2021" name="Int. J. Syst. Evol. Microbiol.">
        <title>Isolation and Polyphasic Characterization of Desulfuromonas versatilis sp. Nov., an Electrogenic Bacteria Capable of Versatile Metabolism Isolated from a Graphene Oxide-Reducing Enrichment Culture.</title>
        <authorList>
            <person name="Xie L."/>
            <person name="Yoshida N."/>
            <person name="Ishii S."/>
            <person name="Meng L."/>
        </authorList>
    </citation>
    <scope>NUCLEOTIDE SEQUENCE [LARGE SCALE GENOMIC DNA]</scope>
    <source>
        <strain evidence="3 4">NIT-T3</strain>
    </source>
</reference>
<keyword evidence="1" id="KW-0732">Signal</keyword>
<keyword evidence="4" id="KW-1185">Reference proteome</keyword>